<accession>A0A8H3EQQ0</accession>
<evidence type="ECO:0000313" key="2">
    <source>
        <dbReference type="EMBL" id="CAF9910939.1"/>
    </source>
</evidence>
<dbReference type="InterPro" id="IPR032675">
    <property type="entry name" value="LRR_dom_sf"/>
</dbReference>
<name>A0A8H3EQQ0_9LECA</name>
<proteinExistence type="predicted"/>
<protein>
    <recommendedName>
        <fullName evidence="4">Leucine rich repeat protein</fullName>
    </recommendedName>
</protein>
<dbReference type="SUPFAM" id="SSF52047">
    <property type="entry name" value="RNI-like"/>
    <property type="match status" value="1"/>
</dbReference>
<feature type="region of interest" description="Disordered" evidence="1">
    <location>
        <begin position="207"/>
        <end position="250"/>
    </location>
</feature>
<evidence type="ECO:0008006" key="4">
    <source>
        <dbReference type="Google" id="ProtNLM"/>
    </source>
</evidence>
<keyword evidence="3" id="KW-1185">Reference proteome</keyword>
<gene>
    <name evidence="2" type="ORF">ALECFALPRED_006939</name>
</gene>
<dbReference type="OrthoDB" id="9876299at2759"/>
<organism evidence="2 3">
    <name type="scientific">Alectoria fallacina</name>
    <dbReference type="NCBI Taxonomy" id="1903189"/>
    <lineage>
        <taxon>Eukaryota</taxon>
        <taxon>Fungi</taxon>
        <taxon>Dikarya</taxon>
        <taxon>Ascomycota</taxon>
        <taxon>Pezizomycotina</taxon>
        <taxon>Lecanoromycetes</taxon>
        <taxon>OSLEUM clade</taxon>
        <taxon>Lecanoromycetidae</taxon>
        <taxon>Lecanorales</taxon>
        <taxon>Lecanorineae</taxon>
        <taxon>Parmeliaceae</taxon>
        <taxon>Alectoria</taxon>
    </lineage>
</organism>
<dbReference type="EMBL" id="CAJPDR010000045">
    <property type="protein sequence ID" value="CAF9910939.1"/>
    <property type="molecule type" value="Genomic_DNA"/>
</dbReference>
<dbReference type="Proteomes" id="UP000664203">
    <property type="component" value="Unassembled WGS sequence"/>
</dbReference>
<evidence type="ECO:0000256" key="1">
    <source>
        <dbReference type="SAM" id="MobiDB-lite"/>
    </source>
</evidence>
<feature type="compositionally biased region" description="Basic and acidic residues" evidence="1">
    <location>
        <begin position="215"/>
        <end position="238"/>
    </location>
</feature>
<feature type="region of interest" description="Disordered" evidence="1">
    <location>
        <begin position="495"/>
        <end position="515"/>
    </location>
</feature>
<comment type="caution">
    <text evidence="2">The sequence shown here is derived from an EMBL/GenBank/DDBJ whole genome shotgun (WGS) entry which is preliminary data.</text>
</comment>
<evidence type="ECO:0000313" key="3">
    <source>
        <dbReference type="Proteomes" id="UP000664203"/>
    </source>
</evidence>
<sequence>MGRLNYINRKIEGLKLGMAISKDLVKRIPPSTGSRAAFRDPAVELDVSGRSLTDEGFAEVASALVESLSYEGDQGRVVRLEELCLMNNRLSATSLQVLSPIIRLASNDLRDLDLSENNITINTEAEAAIWEDFLTSFKHCCLLRKIDLSHNALGPRAFEVMTRVYAKQEAVDLVLPTDFEQVQINERRTSTDIDGLGRVMRKMSVVSNPDDWGSDGDHDPKSDNKGSRHGSKSPEKTDFPPSQPESPLLYSTTRGLRSVPYIVLSDSDMTEAGALHLSYILEFHHVPERLLTRVPHVKAGAPAQQLLAYDESQCRGIIYLPNLLLGSAGRKVLQLAEVMRDGYLDYATDDLSGPSKTLVKSTNLLNSGARFGLVASTYDRRRRNTASTGHSDQAGQDDIIGSELDRARSRIQGTILQHAGPRSNDLWRAAFEMLSLGREIRPQTRYEPPLRPASKTKAPIIRTLIVPGITAKTLRPLTPLTLQRDPNQPISPWTAQFPKKSGSVHSTPTVIPPTPLTPNIPVVSAPLPRETARYRTKLPCGLPADVWRRILGLATGAEGIMSKSQQRSVLQWAMDRKTLRQESESLGLRASAQCWKILEATGCLAYEMDRP</sequence>
<dbReference type="AlphaFoldDB" id="A0A8H3EQQ0"/>
<dbReference type="Gene3D" id="3.80.10.10">
    <property type="entry name" value="Ribonuclease Inhibitor"/>
    <property type="match status" value="1"/>
</dbReference>
<reference evidence="2" key="1">
    <citation type="submission" date="2021-03" db="EMBL/GenBank/DDBJ databases">
        <authorList>
            <person name="Tagirdzhanova G."/>
        </authorList>
    </citation>
    <scope>NUCLEOTIDE SEQUENCE</scope>
</reference>